<evidence type="ECO:0000256" key="4">
    <source>
        <dbReference type="ARBA" id="ARBA00022801"/>
    </source>
</evidence>
<evidence type="ECO:0000256" key="1">
    <source>
        <dbReference type="ARBA" id="ARBA00001947"/>
    </source>
</evidence>
<comment type="cofactor">
    <cofactor evidence="1">
        <name>Zn(2+)</name>
        <dbReference type="ChEBI" id="CHEBI:29105"/>
    </cofactor>
</comment>
<dbReference type="RefSeq" id="WP_072597211.1">
    <property type="nucleotide sequence ID" value="NZ_CP018221.1"/>
</dbReference>
<dbReference type="EMBL" id="CP018221">
    <property type="protein sequence ID" value="API59568.1"/>
    <property type="molecule type" value="Genomic_DNA"/>
</dbReference>
<dbReference type="PANTHER" id="PTHR22726:SF1">
    <property type="entry name" value="METALLOENDOPEPTIDASE OMA1, MITOCHONDRIAL"/>
    <property type="match status" value="1"/>
</dbReference>
<keyword evidence="3" id="KW-0479">Metal-binding</keyword>
<dbReference type="GO" id="GO:0046872">
    <property type="term" value="F:metal ion binding"/>
    <property type="evidence" value="ECO:0007669"/>
    <property type="project" value="UniProtKB-KW"/>
</dbReference>
<keyword evidence="6" id="KW-0482">Metalloprotease</keyword>
<dbReference type="GO" id="GO:0016020">
    <property type="term" value="C:membrane"/>
    <property type="evidence" value="ECO:0007669"/>
    <property type="project" value="TreeGrafter"/>
</dbReference>
<dbReference type="CDD" id="cd00118">
    <property type="entry name" value="LysM"/>
    <property type="match status" value="1"/>
</dbReference>
<dbReference type="CDD" id="cd07324">
    <property type="entry name" value="M48C_Oma1-like"/>
    <property type="match status" value="1"/>
</dbReference>
<dbReference type="PROSITE" id="PS51257">
    <property type="entry name" value="PROKAR_LIPOPROTEIN"/>
    <property type="match status" value="1"/>
</dbReference>
<organism evidence="10 11">
    <name type="scientific">Tardibacter chloracetimidivorans</name>
    <dbReference type="NCBI Taxonomy" id="1921510"/>
    <lineage>
        <taxon>Bacteria</taxon>
        <taxon>Pseudomonadati</taxon>
        <taxon>Pseudomonadota</taxon>
        <taxon>Alphaproteobacteria</taxon>
        <taxon>Sphingomonadales</taxon>
        <taxon>Sphingomonadaceae</taxon>
        <taxon>Tardibacter</taxon>
    </lineage>
</organism>
<evidence type="ECO:0000259" key="9">
    <source>
        <dbReference type="PROSITE" id="PS51782"/>
    </source>
</evidence>
<evidence type="ECO:0000256" key="2">
    <source>
        <dbReference type="ARBA" id="ARBA00022670"/>
    </source>
</evidence>
<dbReference type="Proteomes" id="UP000182063">
    <property type="component" value="Chromosome"/>
</dbReference>
<proteinExistence type="predicted"/>
<gene>
    <name evidence="10" type="ORF">BSL82_09785</name>
</gene>
<keyword evidence="2" id="KW-0645">Protease</keyword>
<reference evidence="11" key="1">
    <citation type="submission" date="2016-11" db="EMBL/GenBank/DDBJ databases">
        <title>Complete Genome Sequence of alachlor-degrading Sphingomonas sp. strain JJ-A5.</title>
        <authorList>
            <person name="Lee H."/>
            <person name="Ka J.-O."/>
        </authorList>
    </citation>
    <scope>NUCLEOTIDE SEQUENCE [LARGE SCALE GENOMIC DNA]</scope>
    <source>
        <strain evidence="11">JJ-A5</strain>
    </source>
</reference>
<dbReference type="GO" id="GO:0051603">
    <property type="term" value="P:proteolysis involved in protein catabolic process"/>
    <property type="evidence" value="ECO:0007669"/>
    <property type="project" value="TreeGrafter"/>
</dbReference>
<keyword evidence="5" id="KW-0862">Zinc</keyword>
<dbReference type="GO" id="GO:0004222">
    <property type="term" value="F:metalloendopeptidase activity"/>
    <property type="evidence" value="ECO:0007669"/>
    <property type="project" value="InterPro"/>
</dbReference>
<evidence type="ECO:0000313" key="11">
    <source>
        <dbReference type="Proteomes" id="UP000182063"/>
    </source>
</evidence>
<dbReference type="Gene3D" id="3.30.2010.10">
    <property type="entry name" value="Metalloproteases ('zincins'), catalytic domain"/>
    <property type="match status" value="1"/>
</dbReference>
<sequence length="490" mass="52014">MNRNRMLKAGLAVIIALVPLAVACTQSPADAQSGSKIRSMSQSERAQGAEAHPQLLEEFGGAYNAPQAAYVTRIGRKIAVQSGLANAASDYTITLLNSPVMNAFAVPGGYVYVTRQLLSLMNDEAELASVLGHEVGHVAARHSQKRNTRSTIGSIGSVLLGVLTGSSELAQIAGQASQLYTLSYSRSQEYEADDLGIRYLKRAGYDPFAAADMLDSLGRSSALDAQLAGRDAEKGVPSWARSHPLTQDRVARARREAAGGTAKTRNRDVFLNALDGTIYDDDPNQGVVDGRVFRHPDLKFQFEAPAGFTINNGTQSIAIQGNGGQAQFAGGSLGGGGLEAYVGKVFQAVGGQQISYSQPRRTTVNGLEAAVSTARANTQSGPVDVTVTAYRWSGDQAFHFLTITPGSTGAGPFAAMLNSMKRLSDSEAASIRPRVIDVVTVKQGDTVTTLANRMAYSDLKTERFLTLNALEAGRALRPGEKVKLVVYGQR</sequence>
<feature type="domain" description="LysM" evidence="9">
    <location>
        <begin position="437"/>
        <end position="484"/>
    </location>
</feature>
<dbReference type="InterPro" id="IPR051156">
    <property type="entry name" value="Mito/Outer_Membr_Metalloprot"/>
</dbReference>
<accession>A0A1L3ZVB6</accession>
<evidence type="ECO:0000256" key="6">
    <source>
        <dbReference type="ARBA" id="ARBA00023049"/>
    </source>
</evidence>
<feature type="chain" id="PRO_5012385691" evidence="8">
    <location>
        <begin position="32"/>
        <end position="490"/>
    </location>
</feature>
<dbReference type="InterPro" id="IPR018392">
    <property type="entry name" value="LysM"/>
</dbReference>
<feature type="signal peptide" evidence="8">
    <location>
        <begin position="1"/>
        <end position="31"/>
    </location>
</feature>
<dbReference type="InterPro" id="IPR001915">
    <property type="entry name" value="Peptidase_M48"/>
</dbReference>
<feature type="compositionally biased region" description="Polar residues" evidence="7">
    <location>
        <begin position="31"/>
        <end position="45"/>
    </location>
</feature>
<evidence type="ECO:0000256" key="3">
    <source>
        <dbReference type="ARBA" id="ARBA00022723"/>
    </source>
</evidence>
<dbReference type="PROSITE" id="PS51782">
    <property type="entry name" value="LYSM"/>
    <property type="match status" value="1"/>
</dbReference>
<keyword evidence="4" id="KW-0378">Hydrolase</keyword>
<dbReference type="OrthoDB" id="9810445at2"/>
<dbReference type="Pfam" id="PF01435">
    <property type="entry name" value="Peptidase_M48"/>
    <property type="match status" value="1"/>
</dbReference>
<evidence type="ECO:0000313" key="10">
    <source>
        <dbReference type="EMBL" id="API59568.1"/>
    </source>
</evidence>
<name>A0A1L3ZVB6_9SPHN</name>
<dbReference type="Pfam" id="PF01476">
    <property type="entry name" value="LysM"/>
    <property type="match status" value="1"/>
</dbReference>
<dbReference type="KEGG" id="sphj:BSL82_09785"/>
<protein>
    <submittedName>
        <fullName evidence="10">Peptidase M48 Ste24p</fullName>
    </submittedName>
</protein>
<feature type="region of interest" description="Disordered" evidence="7">
    <location>
        <begin position="31"/>
        <end position="50"/>
    </location>
</feature>
<keyword evidence="11" id="KW-1185">Reference proteome</keyword>
<dbReference type="AlphaFoldDB" id="A0A1L3ZVB6"/>
<dbReference type="PANTHER" id="PTHR22726">
    <property type="entry name" value="METALLOENDOPEPTIDASE OMA1"/>
    <property type="match status" value="1"/>
</dbReference>
<evidence type="ECO:0000256" key="5">
    <source>
        <dbReference type="ARBA" id="ARBA00022833"/>
    </source>
</evidence>
<evidence type="ECO:0000256" key="7">
    <source>
        <dbReference type="SAM" id="MobiDB-lite"/>
    </source>
</evidence>
<keyword evidence="8" id="KW-0732">Signal</keyword>
<dbReference type="STRING" id="1921510.BSL82_09785"/>
<evidence type="ECO:0000256" key="8">
    <source>
        <dbReference type="SAM" id="SignalP"/>
    </source>
</evidence>